<dbReference type="SUPFAM" id="SSF52540">
    <property type="entry name" value="P-loop containing nucleoside triphosphate hydrolases"/>
    <property type="match status" value="1"/>
</dbReference>
<comment type="caution">
    <text evidence="8">The sequence shown here is derived from an EMBL/GenBank/DDBJ whole genome shotgun (WGS) entry which is preliminary data.</text>
</comment>
<evidence type="ECO:0000256" key="4">
    <source>
        <dbReference type="ARBA" id="ARBA00022840"/>
    </source>
</evidence>
<dbReference type="GO" id="GO:0004386">
    <property type="term" value="F:helicase activity"/>
    <property type="evidence" value="ECO:0007669"/>
    <property type="project" value="UniProtKB-KW"/>
</dbReference>
<dbReference type="PROSITE" id="PS51194">
    <property type="entry name" value="HELICASE_CTER"/>
    <property type="match status" value="1"/>
</dbReference>
<evidence type="ECO:0000256" key="5">
    <source>
        <dbReference type="SAM" id="MobiDB-lite"/>
    </source>
</evidence>
<organism evidence="8 9">
    <name type="scientific">Russula ochroleuca</name>
    <dbReference type="NCBI Taxonomy" id="152965"/>
    <lineage>
        <taxon>Eukaryota</taxon>
        <taxon>Fungi</taxon>
        <taxon>Dikarya</taxon>
        <taxon>Basidiomycota</taxon>
        <taxon>Agaricomycotina</taxon>
        <taxon>Agaricomycetes</taxon>
        <taxon>Russulales</taxon>
        <taxon>Russulaceae</taxon>
        <taxon>Russula</taxon>
    </lineage>
</organism>
<dbReference type="InterPro" id="IPR011545">
    <property type="entry name" value="DEAD/DEAH_box_helicase_dom"/>
</dbReference>
<evidence type="ECO:0000256" key="1">
    <source>
        <dbReference type="ARBA" id="ARBA00022741"/>
    </source>
</evidence>
<keyword evidence="3" id="KW-0347">Helicase</keyword>
<dbReference type="PROSITE" id="PS51192">
    <property type="entry name" value="HELICASE_ATP_BIND_1"/>
    <property type="match status" value="1"/>
</dbReference>
<dbReference type="Pfam" id="PF00271">
    <property type="entry name" value="Helicase_C"/>
    <property type="match status" value="1"/>
</dbReference>
<dbReference type="SMART" id="SM00487">
    <property type="entry name" value="DEXDc"/>
    <property type="match status" value="1"/>
</dbReference>
<evidence type="ECO:0000313" key="9">
    <source>
        <dbReference type="Proteomes" id="UP000759537"/>
    </source>
</evidence>
<dbReference type="Proteomes" id="UP000759537">
    <property type="component" value="Unassembled WGS sequence"/>
</dbReference>
<dbReference type="FunFam" id="3.40.50.300:FF:001039">
    <property type="entry name" value="ATP-dependent RNA helicase DDX60"/>
    <property type="match status" value="1"/>
</dbReference>
<keyword evidence="1" id="KW-0547">Nucleotide-binding</keyword>
<dbReference type="InterPro" id="IPR014001">
    <property type="entry name" value="Helicase_ATP-bd"/>
</dbReference>
<dbReference type="InterPro" id="IPR027417">
    <property type="entry name" value="P-loop_NTPase"/>
</dbReference>
<dbReference type="EMBL" id="WHVB01000004">
    <property type="protein sequence ID" value="KAF8483680.1"/>
    <property type="molecule type" value="Genomic_DNA"/>
</dbReference>
<keyword evidence="9" id="KW-1185">Reference proteome</keyword>
<dbReference type="InterPro" id="IPR001650">
    <property type="entry name" value="Helicase_C-like"/>
</dbReference>
<feature type="compositionally biased region" description="Basic and acidic residues" evidence="5">
    <location>
        <begin position="1713"/>
        <end position="1725"/>
    </location>
</feature>
<dbReference type="GO" id="GO:0016787">
    <property type="term" value="F:hydrolase activity"/>
    <property type="evidence" value="ECO:0007669"/>
    <property type="project" value="UniProtKB-KW"/>
</dbReference>
<reference evidence="8" key="2">
    <citation type="journal article" date="2020" name="Nat. Commun.">
        <title>Large-scale genome sequencing of mycorrhizal fungi provides insights into the early evolution of symbiotic traits.</title>
        <authorList>
            <person name="Miyauchi S."/>
            <person name="Kiss E."/>
            <person name="Kuo A."/>
            <person name="Drula E."/>
            <person name="Kohler A."/>
            <person name="Sanchez-Garcia M."/>
            <person name="Morin E."/>
            <person name="Andreopoulos B."/>
            <person name="Barry K.W."/>
            <person name="Bonito G."/>
            <person name="Buee M."/>
            <person name="Carver A."/>
            <person name="Chen C."/>
            <person name="Cichocki N."/>
            <person name="Clum A."/>
            <person name="Culley D."/>
            <person name="Crous P.W."/>
            <person name="Fauchery L."/>
            <person name="Girlanda M."/>
            <person name="Hayes R.D."/>
            <person name="Keri Z."/>
            <person name="LaButti K."/>
            <person name="Lipzen A."/>
            <person name="Lombard V."/>
            <person name="Magnuson J."/>
            <person name="Maillard F."/>
            <person name="Murat C."/>
            <person name="Nolan M."/>
            <person name="Ohm R.A."/>
            <person name="Pangilinan J."/>
            <person name="Pereira M.F."/>
            <person name="Perotto S."/>
            <person name="Peter M."/>
            <person name="Pfister S."/>
            <person name="Riley R."/>
            <person name="Sitrit Y."/>
            <person name="Stielow J.B."/>
            <person name="Szollosi G."/>
            <person name="Zifcakova L."/>
            <person name="Stursova M."/>
            <person name="Spatafora J.W."/>
            <person name="Tedersoo L."/>
            <person name="Vaario L.M."/>
            <person name="Yamada A."/>
            <person name="Yan M."/>
            <person name="Wang P."/>
            <person name="Xu J."/>
            <person name="Bruns T."/>
            <person name="Baldrian P."/>
            <person name="Vilgalys R."/>
            <person name="Dunand C."/>
            <person name="Henrissat B."/>
            <person name="Grigoriev I.V."/>
            <person name="Hibbett D."/>
            <person name="Nagy L.G."/>
            <person name="Martin F.M."/>
        </authorList>
    </citation>
    <scope>NUCLEOTIDE SEQUENCE</scope>
    <source>
        <strain evidence="8">Prilba</strain>
    </source>
</reference>
<dbReference type="InterPro" id="IPR059032">
    <property type="entry name" value="WHD_DDX60"/>
</dbReference>
<dbReference type="GO" id="GO:0005737">
    <property type="term" value="C:cytoplasm"/>
    <property type="evidence" value="ECO:0007669"/>
    <property type="project" value="TreeGrafter"/>
</dbReference>
<name>A0A9P5TBS7_9AGAM</name>
<feature type="domain" description="Helicase C-terminal" evidence="7">
    <location>
        <begin position="1248"/>
        <end position="1397"/>
    </location>
</feature>
<accession>A0A9P5TBS7</accession>
<evidence type="ECO:0000256" key="3">
    <source>
        <dbReference type="ARBA" id="ARBA00022806"/>
    </source>
</evidence>
<feature type="region of interest" description="Disordered" evidence="5">
    <location>
        <begin position="1713"/>
        <end position="1755"/>
    </location>
</feature>
<reference evidence="8" key="1">
    <citation type="submission" date="2019-10" db="EMBL/GenBank/DDBJ databases">
        <authorList>
            <consortium name="DOE Joint Genome Institute"/>
            <person name="Kuo A."/>
            <person name="Miyauchi S."/>
            <person name="Kiss E."/>
            <person name="Drula E."/>
            <person name="Kohler A."/>
            <person name="Sanchez-Garcia M."/>
            <person name="Andreopoulos B."/>
            <person name="Barry K.W."/>
            <person name="Bonito G."/>
            <person name="Buee M."/>
            <person name="Carver A."/>
            <person name="Chen C."/>
            <person name="Cichocki N."/>
            <person name="Clum A."/>
            <person name="Culley D."/>
            <person name="Crous P.W."/>
            <person name="Fauchery L."/>
            <person name="Girlanda M."/>
            <person name="Hayes R."/>
            <person name="Keri Z."/>
            <person name="LaButti K."/>
            <person name="Lipzen A."/>
            <person name="Lombard V."/>
            <person name="Magnuson J."/>
            <person name="Maillard F."/>
            <person name="Morin E."/>
            <person name="Murat C."/>
            <person name="Nolan M."/>
            <person name="Ohm R."/>
            <person name="Pangilinan J."/>
            <person name="Pereira M."/>
            <person name="Perotto S."/>
            <person name="Peter M."/>
            <person name="Riley R."/>
            <person name="Sitrit Y."/>
            <person name="Stielow B."/>
            <person name="Szollosi G."/>
            <person name="Zifcakova L."/>
            <person name="Stursova M."/>
            <person name="Spatafora J.W."/>
            <person name="Tedersoo L."/>
            <person name="Vaario L.-M."/>
            <person name="Yamada A."/>
            <person name="Yan M."/>
            <person name="Wang P."/>
            <person name="Xu J."/>
            <person name="Bruns T."/>
            <person name="Baldrian P."/>
            <person name="Vilgalys R."/>
            <person name="Henrissat B."/>
            <person name="Grigoriev I.V."/>
            <person name="Hibbett D."/>
            <person name="Nagy L.G."/>
            <person name="Martin F.M."/>
        </authorList>
    </citation>
    <scope>NUCLEOTIDE SEQUENCE</scope>
    <source>
        <strain evidence="8">Prilba</strain>
    </source>
</reference>
<dbReference type="Pfam" id="PF26076">
    <property type="entry name" value="WHD_DDX60"/>
    <property type="match status" value="1"/>
</dbReference>
<dbReference type="GO" id="GO:0005524">
    <property type="term" value="F:ATP binding"/>
    <property type="evidence" value="ECO:0007669"/>
    <property type="project" value="UniProtKB-KW"/>
</dbReference>
<gene>
    <name evidence="8" type="ORF">DFH94DRAFT_723473</name>
</gene>
<dbReference type="PANTHER" id="PTHR44533">
    <property type="entry name" value="DEAD/H RNA HELICASE, PUTATIVE-RELATED"/>
    <property type="match status" value="1"/>
</dbReference>
<keyword evidence="4" id="KW-0067">ATP-binding</keyword>
<dbReference type="Pfam" id="PF00270">
    <property type="entry name" value="DEAD"/>
    <property type="match status" value="1"/>
</dbReference>
<proteinExistence type="predicted"/>
<sequence>MDWTDVTFDDSVLEAVDCNQDNATHEEKMNALEALKCIDDRWYKIIVGKKARWMDLIGDYAGNERFILDGESLLQHVLDDPLLALARPDDPSFQVLHAVHSMERLLNEMLRRSAIFDIVFWEDTRHLTLKGATDFLVSSRSLARALLFSHLVEHSSEMGLEIFAFSSLMDPAWLAYQQRTKPMFVMLNDGGTPKGTDYDMAARILIQRDFMFGLLTSGVAVTLLHGAEFRDSKIFSFVLEERFALETRQSFPASLWNAARDGGTELENKLRKQTSQMPLARLRVTPPSLNGLDVLLKGALNYLITHQTELPHLFWELTSIFFLHIMILPTLPVSERARPHEDLNEDLVTKLVGTFLPRINLVMAAFILKTNRFVDIDGRVFTRILRYTISNGHLRSNSLPELVGPEIASRLETVWRSANAPPPDFMKLSTCFPNCGDPESSSTTSDEGAILFTLLPFHNHIFDEELAVVHVTVSDEDRESSSTYLELCQGTPFTDTYHWHANNRAILPKHLGGEGWKDADERSRQRRLRREQRFMLHMHRLSASLTGASGRVLEQMLITPTGRKVSEILDDSRICKPQRREKVLVNQPKKNKPVALSARERIRQEHAREKKAKEDSSSQTWWLEQLRQVEMMKTYESKISGLRGLLRNPRAGAGWLSVEVQLYSLHLTVQQWIVERDPENPGIHDHYTVSIMRVVKELYTSDFLTGTTLGILAGILVSLGFVDYIAPLEDEASRRLQPDRALAFSFVKLLKSKSRKPIHKFMAIKEDPVTWQLRVFGEYMDRSMDGAPDPRVSFQPDAWQREVLDCLDKPKDSLLVVAPTSAGKTFISFYAMEKALRESDDGVLVYVAPSKALVNQVVAEVHARFRKEVDGHVCWSVQTRDFRVHDFQKCQILVTVPEMLAIMLLSPPLARTWIPRLRRIILDEIHTIGQEDAGTVWEQIILLAPCPIIGLSATIGEPEKFNAWLETVQKAKGFEHKFIHYPHRYSHLRKFAYFPQLLSKDEPFLGLDGGRSPNEMMRFIHPVSTLSFAGTLPPDLSLESPDLLRLYRVFLSQNIADVERLDPTVAFSRDTFIRQKDVLRYEADIKNVLARLVAAPDALDPSSPLQKVVQEVQDPVLEQTPKSHLNAPPTSSVFSSGLVHLLSEMQASEGLPALLFNFDRHRCVMMVSHILDALEKAEEVWRVQSPEWKHKVGRWEAWQARQKNKERLAQKARARKKDPDDEILQQGTDRSWESYFDPEDPSPQFSFAGSSVYSKEELLADIDSLSWTSTPDFLFRALRRGIAVHHGGMNKSYRVLVERLFRLGFLRVVIATGTLALGINAPTKSSVFCGDSPFLTALTFRQCAGRAGRRGFDLLGRVIFYGIPLDRIHRILLSRLPRLTGTFVLSSTMVLRLFSLLEGSNYAPYAVHGIRSILRLPHISFGCEVGKGQLLHHLRFSIDYLRRAHLLSQEGKPVNLFGVASHLYYTEPSNLAMTVLLQNGVIHDICSQASTIKAERDLVILLCHLFGRRYLPEVYATTSNIHDLVQKGPSCVVLAPLHPKARAVLLAHQKETLGIFGAYALAFSSQHADELGPDNRLPLSGVVGPSDTSTLPQTDLFVHLSETVRKPKARSLFVATSGHDDKFGDVGELARTVRHGVHLNEHAIPTVEHILDPKLPLNAYLYDFFIHGQVDALVNMNGLRRGDVWFALQAFNLILAALRGDLENLLLNMSKDSEADADPDSHLENMPEDSGYHSSDPSEREEVGQEADQGAFKRPRGLSDRDWRVYEVVSSITNNFDVKFKAMWA</sequence>
<keyword evidence="2 8" id="KW-0378">Hydrolase</keyword>
<evidence type="ECO:0000259" key="7">
    <source>
        <dbReference type="PROSITE" id="PS51194"/>
    </source>
</evidence>
<evidence type="ECO:0000313" key="8">
    <source>
        <dbReference type="EMBL" id="KAF8483680.1"/>
    </source>
</evidence>
<feature type="domain" description="Helicase ATP-binding" evidence="6">
    <location>
        <begin position="805"/>
        <end position="973"/>
    </location>
</feature>
<dbReference type="OrthoDB" id="2320933at2759"/>
<evidence type="ECO:0000259" key="6">
    <source>
        <dbReference type="PROSITE" id="PS51192"/>
    </source>
</evidence>
<protein>
    <submittedName>
        <fullName evidence="8">P-loop containing nucleoside triphosphate hydrolase protein</fullName>
    </submittedName>
</protein>
<dbReference type="InterPro" id="IPR052431">
    <property type="entry name" value="SKI2_subfamily_helicases"/>
</dbReference>
<dbReference type="GO" id="GO:0003676">
    <property type="term" value="F:nucleic acid binding"/>
    <property type="evidence" value="ECO:0007669"/>
    <property type="project" value="InterPro"/>
</dbReference>
<dbReference type="PANTHER" id="PTHR44533:SF4">
    <property type="entry name" value="DEAD_H RNA HELICASE, PUTATIVE-RELATED"/>
    <property type="match status" value="1"/>
</dbReference>
<evidence type="ECO:0000256" key="2">
    <source>
        <dbReference type="ARBA" id="ARBA00022801"/>
    </source>
</evidence>
<dbReference type="Gene3D" id="3.40.50.300">
    <property type="entry name" value="P-loop containing nucleotide triphosphate hydrolases"/>
    <property type="match status" value="2"/>
</dbReference>
<dbReference type="Pfam" id="PF23002">
    <property type="entry name" value="PIN-like_DDX60"/>
    <property type="match status" value="1"/>
</dbReference>
<dbReference type="SMART" id="SM00490">
    <property type="entry name" value="HELICc"/>
    <property type="match status" value="1"/>
</dbReference>
<dbReference type="InterPro" id="IPR055124">
    <property type="entry name" value="PIN-like_DDX60"/>
</dbReference>